<accession>L7VUJ9</accession>
<reference evidence="1" key="1">
    <citation type="submission" date="2012-09" db="EMBL/GenBank/DDBJ databases">
        <title>Metagenomic Characterization of a Microbial Community in Wastewater Detects High Levels of Antibiotic Resistance.</title>
        <authorList>
            <person name="Abrams M."/>
            <person name="Caldwell A."/>
            <person name="Vandaei E."/>
            <person name="Lee W."/>
            <person name="Perrott J."/>
            <person name="Khan S.Y."/>
            <person name="Ta J."/>
            <person name="Romero D."/>
            <person name="Nguyen V."/>
            <person name="Pourmand N."/>
            <person name="Ouverney C.C."/>
        </authorList>
    </citation>
    <scope>NUCLEOTIDE SEQUENCE</scope>
</reference>
<dbReference type="AlphaFoldDB" id="L7VUJ9"/>
<protein>
    <submittedName>
        <fullName evidence="1">Uncharacterized protein</fullName>
    </submittedName>
</protein>
<organism evidence="1">
    <name type="scientific">uncultured bacterium A1Q1_fos_1050</name>
    <dbReference type="NCBI Taxonomy" id="1256538"/>
    <lineage>
        <taxon>Bacteria</taxon>
        <taxon>environmental samples</taxon>
    </lineage>
</organism>
<name>L7VUJ9_9BACT</name>
<dbReference type="EMBL" id="JX649857">
    <property type="protein sequence ID" value="AGC70936.1"/>
    <property type="molecule type" value="Genomic_DNA"/>
</dbReference>
<evidence type="ECO:0000313" key="1">
    <source>
        <dbReference type="EMBL" id="AGC70936.1"/>
    </source>
</evidence>
<proteinExistence type="predicted"/>
<sequence>MLGAMPGLLDVGQSLTDVCTLAASAGIAASLAGGAGIDRLVGLPVNNLLGTAGAATLEMS</sequence>